<evidence type="ECO:0000313" key="5">
    <source>
        <dbReference type="Proteomes" id="UP000516160"/>
    </source>
</evidence>
<dbReference type="EMBL" id="CP058559">
    <property type="protein sequence ID" value="QNO15680.1"/>
    <property type="molecule type" value="Genomic_DNA"/>
</dbReference>
<dbReference type="CDD" id="cd08551">
    <property type="entry name" value="Fe-ADH"/>
    <property type="match status" value="1"/>
</dbReference>
<name>A0A7G9WAG8_ALKCA</name>
<dbReference type="AlphaFoldDB" id="A0A7G9WAG8"/>
<gene>
    <name evidence="4" type="ORF">HYG86_13280</name>
</gene>
<dbReference type="PANTHER" id="PTHR11496:SF83">
    <property type="entry name" value="HYDROXYACID-OXOACID TRANSHYDROGENASE, MITOCHONDRIAL"/>
    <property type="match status" value="1"/>
</dbReference>
<dbReference type="GO" id="GO:0004022">
    <property type="term" value="F:alcohol dehydrogenase (NAD+) activity"/>
    <property type="evidence" value="ECO:0007669"/>
    <property type="project" value="TreeGrafter"/>
</dbReference>
<keyword evidence="5" id="KW-1185">Reference proteome</keyword>
<sequence>MANISKIKNPTTIQYGEESINSLPKALKSLKAKKILVITDKSIIQHQLFKNVMVYVDNHYEYISYDKISGNTDVNIVSEVTSLAIEENVDTIIAIGGGAVIDTGKVASLKAKNKDEWDWGAYTIKDKEKLNMVAIITTLTSTFCNTPFAFIRDPGKETTRILTGEGLFPDVAIVDSRLAMTLPYSKKVSAVNTTLSTILEGYISTLSTPFTDAITLGALELLMDGINLFLWDENNTKGLEKIQLSGVLASYGVNNAMLGIIAATANTICGKYPVDFGEICGVVMSEYLELNLYSKLEKFAKIAKRVITDPEADTMSKELLAKEGLHKMKELLDKLRCPRTLSELGIQKKDLPDLAEKIAEDDGLLSCPVIPDSQEILSILKGLY</sequence>
<dbReference type="SUPFAM" id="SSF56796">
    <property type="entry name" value="Dehydroquinate synthase-like"/>
    <property type="match status" value="1"/>
</dbReference>
<evidence type="ECO:0000313" key="4">
    <source>
        <dbReference type="EMBL" id="QNO15680.1"/>
    </source>
</evidence>
<dbReference type="Proteomes" id="UP000516160">
    <property type="component" value="Chromosome"/>
</dbReference>
<evidence type="ECO:0000259" key="3">
    <source>
        <dbReference type="Pfam" id="PF25137"/>
    </source>
</evidence>
<dbReference type="FunFam" id="3.40.50.1970:FF:000003">
    <property type="entry name" value="Alcohol dehydrogenase, iron-containing"/>
    <property type="match status" value="1"/>
</dbReference>
<protein>
    <submittedName>
        <fullName evidence="4">Iron-containing alcohol dehydrogenase</fullName>
    </submittedName>
</protein>
<dbReference type="Pfam" id="PF00465">
    <property type="entry name" value="Fe-ADH"/>
    <property type="match status" value="1"/>
</dbReference>
<dbReference type="PANTHER" id="PTHR11496">
    <property type="entry name" value="ALCOHOL DEHYDROGENASE"/>
    <property type="match status" value="1"/>
</dbReference>
<dbReference type="Gene3D" id="3.40.50.1970">
    <property type="match status" value="1"/>
</dbReference>
<dbReference type="Gene3D" id="1.20.1090.10">
    <property type="entry name" value="Dehydroquinate synthase-like - alpha domain"/>
    <property type="match status" value="1"/>
</dbReference>
<keyword evidence="1" id="KW-0560">Oxidoreductase</keyword>
<feature type="domain" description="Fe-containing alcohol dehydrogenase-like C-terminal" evidence="3">
    <location>
        <begin position="196"/>
        <end position="382"/>
    </location>
</feature>
<dbReference type="RefSeq" id="WP_213166088.1">
    <property type="nucleotide sequence ID" value="NZ_CP058559.1"/>
</dbReference>
<evidence type="ECO:0000256" key="1">
    <source>
        <dbReference type="ARBA" id="ARBA00023002"/>
    </source>
</evidence>
<organism evidence="4 5">
    <name type="scientific">Alkalicella caledoniensis</name>
    <dbReference type="NCBI Taxonomy" id="2731377"/>
    <lineage>
        <taxon>Bacteria</taxon>
        <taxon>Bacillati</taxon>
        <taxon>Bacillota</taxon>
        <taxon>Clostridia</taxon>
        <taxon>Eubacteriales</taxon>
        <taxon>Proteinivoracaceae</taxon>
        <taxon>Alkalicella</taxon>
    </lineage>
</organism>
<dbReference type="InterPro" id="IPR056798">
    <property type="entry name" value="ADH_Fe_C"/>
</dbReference>
<accession>A0A7G9WAG8</accession>
<proteinExistence type="predicted"/>
<reference evidence="4 5" key="1">
    <citation type="submission" date="2020-07" db="EMBL/GenBank/DDBJ databases">
        <title>Alkalicella. sp. LB2 genome.</title>
        <authorList>
            <person name="Postec A."/>
            <person name="Quemeneur M."/>
        </authorList>
    </citation>
    <scope>NUCLEOTIDE SEQUENCE [LARGE SCALE GENOMIC DNA]</scope>
    <source>
        <strain evidence="4 5">LB2</strain>
    </source>
</reference>
<dbReference type="GO" id="GO:0046872">
    <property type="term" value="F:metal ion binding"/>
    <property type="evidence" value="ECO:0007669"/>
    <property type="project" value="InterPro"/>
</dbReference>
<dbReference type="Pfam" id="PF25137">
    <property type="entry name" value="ADH_Fe_C"/>
    <property type="match status" value="1"/>
</dbReference>
<dbReference type="InterPro" id="IPR001670">
    <property type="entry name" value="ADH_Fe/GldA"/>
</dbReference>
<evidence type="ECO:0000259" key="2">
    <source>
        <dbReference type="Pfam" id="PF00465"/>
    </source>
</evidence>
<feature type="domain" description="Alcohol dehydrogenase iron-type/glycerol dehydrogenase GldA" evidence="2">
    <location>
        <begin position="10"/>
        <end position="175"/>
    </location>
</feature>
<dbReference type="KEGG" id="acae:HYG86_13280"/>
<dbReference type="InterPro" id="IPR039697">
    <property type="entry name" value="Alcohol_dehydrogenase_Fe"/>
</dbReference>